<evidence type="ECO:0000256" key="6">
    <source>
        <dbReference type="ARBA" id="ARBA00023152"/>
    </source>
</evidence>
<evidence type="ECO:0000313" key="12">
    <source>
        <dbReference type="Proteomes" id="UP000663828"/>
    </source>
</evidence>
<keyword evidence="6 9" id="KW-0324">Glycolysis</keyword>
<dbReference type="Pfam" id="PF00274">
    <property type="entry name" value="Glycolytic"/>
    <property type="match status" value="1"/>
</dbReference>
<dbReference type="SUPFAM" id="SSF51569">
    <property type="entry name" value="Aldolase"/>
    <property type="match status" value="1"/>
</dbReference>
<keyword evidence="8" id="KW-0704">Schiff base</keyword>
<dbReference type="InterPro" id="IPR000741">
    <property type="entry name" value="FBA_I"/>
</dbReference>
<evidence type="ECO:0000256" key="5">
    <source>
        <dbReference type="ARBA" id="ARBA00013779"/>
    </source>
</evidence>
<evidence type="ECO:0000256" key="10">
    <source>
        <dbReference type="RuleBase" id="RU004257"/>
    </source>
</evidence>
<dbReference type="Gene3D" id="3.20.20.70">
    <property type="entry name" value="Aldolase class I"/>
    <property type="match status" value="1"/>
</dbReference>
<dbReference type="InterPro" id="IPR029768">
    <property type="entry name" value="Aldolase_I_AS"/>
</dbReference>
<dbReference type="InterPro" id="IPR013785">
    <property type="entry name" value="Aldolase_TIM"/>
</dbReference>
<accession>A0A814WRK6</accession>
<keyword evidence="7 9" id="KW-0456">Lyase</keyword>
<dbReference type="EC" id="4.1.2.13" evidence="4 9"/>
<dbReference type="FunFam" id="3.20.20.70:FF:000140">
    <property type="entry name" value="Fructose-bisphosphate aldolase"/>
    <property type="match status" value="1"/>
</dbReference>
<dbReference type="PROSITE" id="PS00158">
    <property type="entry name" value="ALDOLASE_CLASS_I"/>
    <property type="match status" value="1"/>
</dbReference>
<reference evidence="11" key="1">
    <citation type="submission" date="2021-02" db="EMBL/GenBank/DDBJ databases">
        <authorList>
            <person name="Nowell W R."/>
        </authorList>
    </citation>
    <scope>NUCLEOTIDE SEQUENCE</scope>
</reference>
<dbReference type="Proteomes" id="UP000663828">
    <property type="component" value="Unassembled WGS sequence"/>
</dbReference>
<comment type="caution">
    <text evidence="11">The sequence shown here is derived from an EMBL/GenBank/DDBJ whole genome shotgun (WGS) entry which is preliminary data.</text>
</comment>
<evidence type="ECO:0000256" key="7">
    <source>
        <dbReference type="ARBA" id="ARBA00023239"/>
    </source>
</evidence>
<name>A0A814WRK6_ADIRI</name>
<organism evidence="11 12">
    <name type="scientific">Adineta ricciae</name>
    <name type="common">Rotifer</name>
    <dbReference type="NCBI Taxonomy" id="249248"/>
    <lineage>
        <taxon>Eukaryota</taxon>
        <taxon>Metazoa</taxon>
        <taxon>Spiralia</taxon>
        <taxon>Gnathifera</taxon>
        <taxon>Rotifera</taxon>
        <taxon>Eurotatoria</taxon>
        <taxon>Bdelloidea</taxon>
        <taxon>Adinetida</taxon>
        <taxon>Adinetidae</taxon>
        <taxon>Adineta</taxon>
    </lineage>
</organism>
<evidence type="ECO:0000256" key="4">
    <source>
        <dbReference type="ARBA" id="ARBA00013068"/>
    </source>
</evidence>
<dbReference type="GO" id="GO:0006096">
    <property type="term" value="P:glycolytic process"/>
    <property type="evidence" value="ECO:0007669"/>
    <property type="project" value="UniProtKB-UniPathway"/>
</dbReference>
<dbReference type="CDD" id="cd00948">
    <property type="entry name" value="FBP_aldolase_I_a"/>
    <property type="match status" value="1"/>
</dbReference>
<evidence type="ECO:0000313" key="11">
    <source>
        <dbReference type="EMBL" id="CAF1205845.1"/>
    </source>
</evidence>
<dbReference type="PANTHER" id="PTHR11627">
    <property type="entry name" value="FRUCTOSE-BISPHOSPHATE ALDOLASE"/>
    <property type="match status" value="1"/>
</dbReference>
<keyword evidence="12" id="KW-1185">Reference proteome</keyword>
<dbReference type="AlphaFoldDB" id="A0A814WRK6"/>
<evidence type="ECO:0000256" key="2">
    <source>
        <dbReference type="ARBA" id="ARBA00004714"/>
    </source>
</evidence>
<dbReference type="GO" id="GO:0004332">
    <property type="term" value="F:fructose-bisphosphate aldolase activity"/>
    <property type="evidence" value="ECO:0007669"/>
    <property type="project" value="UniProtKB-EC"/>
</dbReference>
<evidence type="ECO:0000256" key="8">
    <source>
        <dbReference type="ARBA" id="ARBA00023270"/>
    </source>
</evidence>
<evidence type="ECO:0000256" key="1">
    <source>
        <dbReference type="ARBA" id="ARBA00000441"/>
    </source>
</evidence>
<protein>
    <recommendedName>
        <fullName evidence="5 9">Fructose-bisphosphate aldolase</fullName>
        <ecNumber evidence="4 9">4.1.2.13</ecNumber>
    </recommendedName>
</protein>
<comment type="pathway">
    <text evidence="2 10">Carbohydrate degradation; glycolysis; D-glyceraldehyde 3-phosphate and glycerone phosphate from D-glucose: step 4/4.</text>
</comment>
<comment type="similarity">
    <text evidence="3 9">Belongs to the class I fructose-bisphosphate aldolase family.</text>
</comment>
<sequence length="345" mass="38699">MSPHYLSRDIQVELAQIAQSIATPGKGILAADEHAAIIESRFSPMDIQNNEENRRYYRQMLFRTKECSQYLSGIILCHETFYHKTDDDDIPFPRLLNEMGIMPGITVDRGLIILGGTDNETTTQGLGGLEERCREYKKNGAQFAKWRALIKISPTCPSQLAINENASKLARYASICQQCALVPIVEPEVSLEGDHDLEQCQRVTEQVLATVYKALSDHHVYLEGTLLKPNIVTPGINCAKKYTIEQIAEATVIAFRRTVPTAVPGIMFLSGGHNEENSTAYLNAINRVQLYKPWVLSFSYGRALQTSVLRAWKGNKNNSEQARKEFMRLTRQNGLASLGQYEISA</sequence>
<dbReference type="EMBL" id="CAJNOR010001828">
    <property type="protein sequence ID" value="CAF1205845.1"/>
    <property type="molecule type" value="Genomic_DNA"/>
</dbReference>
<dbReference type="NCBIfam" id="NF033379">
    <property type="entry name" value="FrucBisAld_I"/>
    <property type="match status" value="1"/>
</dbReference>
<evidence type="ECO:0000256" key="3">
    <source>
        <dbReference type="ARBA" id="ARBA00010387"/>
    </source>
</evidence>
<comment type="catalytic activity">
    <reaction evidence="1 9">
        <text>beta-D-fructose 1,6-bisphosphate = D-glyceraldehyde 3-phosphate + dihydroxyacetone phosphate</text>
        <dbReference type="Rhea" id="RHEA:14729"/>
        <dbReference type="ChEBI" id="CHEBI:32966"/>
        <dbReference type="ChEBI" id="CHEBI:57642"/>
        <dbReference type="ChEBI" id="CHEBI:59776"/>
        <dbReference type="EC" id="4.1.2.13"/>
    </reaction>
</comment>
<proteinExistence type="inferred from homology"/>
<gene>
    <name evidence="11" type="ORF">XAT740_LOCUS23935</name>
</gene>
<dbReference type="UniPathway" id="UPA00109">
    <property type="reaction ID" value="UER00183"/>
</dbReference>
<evidence type="ECO:0000256" key="9">
    <source>
        <dbReference type="RuleBase" id="RU003994"/>
    </source>
</evidence>